<dbReference type="AlphaFoldDB" id="B1LMW6"/>
<proteinExistence type="predicted"/>
<gene>
    <name evidence="1" type="ordered locus">EcSMS35_4317</name>
</gene>
<organism evidence="1 2">
    <name type="scientific">Escherichia coli (strain SMS-3-5 / SECEC)</name>
    <dbReference type="NCBI Taxonomy" id="439855"/>
    <lineage>
        <taxon>Bacteria</taxon>
        <taxon>Pseudomonadati</taxon>
        <taxon>Pseudomonadota</taxon>
        <taxon>Gammaproteobacteria</taxon>
        <taxon>Enterobacterales</taxon>
        <taxon>Enterobacteriaceae</taxon>
        <taxon>Escherichia</taxon>
    </lineage>
</organism>
<dbReference type="Proteomes" id="UP000007011">
    <property type="component" value="Chromosome"/>
</dbReference>
<protein>
    <submittedName>
        <fullName evidence="1">Uncharacterized protein</fullName>
    </submittedName>
</protein>
<dbReference type="EMBL" id="CP000970">
    <property type="protein sequence ID" value="ACB15641.1"/>
    <property type="molecule type" value="Genomic_DNA"/>
</dbReference>
<evidence type="ECO:0000313" key="1">
    <source>
        <dbReference type="EMBL" id="ACB15641.1"/>
    </source>
</evidence>
<dbReference type="HOGENOM" id="CLU_219361_0_0_6"/>
<name>B1LMW6_ECOSM</name>
<dbReference type="KEGG" id="ecm:EcSMS35_4317"/>
<evidence type="ECO:0000313" key="2">
    <source>
        <dbReference type="Proteomes" id="UP000007011"/>
    </source>
</evidence>
<sequence length="40" mass="4668">MWWRNSGLTDMVKPPVIIPDYFGTPDQLIGRQIFVDHNPL</sequence>
<accession>B1LMW6</accession>
<reference evidence="1 2" key="1">
    <citation type="journal article" date="2008" name="J. Bacteriol.">
        <title>Insights into the environmental resistance gene pool from the genome sequence of the multidrug-resistant environmental isolate Escherichia coli SMS-3-5.</title>
        <authorList>
            <person name="Fricke W.F."/>
            <person name="Wright M.S."/>
            <person name="Lindell A.H."/>
            <person name="Harkins D.M."/>
            <person name="Baker-Austin C."/>
            <person name="Ravel J."/>
            <person name="Stepanauskas R."/>
        </authorList>
    </citation>
    <scope>NUCLEOTIDE SEQUENCE [LARGE SCALE GENOMIC DNA]</scope>
    <source>
        <strain evidence="2">SMS-3-5 / SECEC</strain>
    </source>
</reference>